<evidence type="ECO:0000313" key="3">
    <source>
        <dbReference type="Proteomes" id="UP000030643"/>
    </source>
</evidence>
<dbReference type="Gene3D" id="1.10.10.10">
    <property type="entry name" value="Winged helix-like DNA-binding domain superfamily/Winged helix DNA-binding domain"/>
    <property type="match status" value="1"/>
</dbReference>
<name>A0A069D2I7_WEIOS</name>
<gene>
    <name evidence="2" type="ORF">WOSG25_120330</name>
</gene>
<dbReference type="SUPFAM" id="SSF46785">
    <property type="entry name" value="Winged helix' DNA-binding domain"/>
    <property type="match status" value="1"/>
</dbReference>
<keyword evidence="3" id="KW-1185">Reference proteome</keyword>
<dbReference type="eggNOG" id="COG1846">
    <property type="taxonomic scope" value="Bacteria"/>
</dbReference>
<dbReference type="InterPro" id="IPR039422">
    <property type="entry name" value="MarR/SlyA-like"/>
</dbReference>
<reference evidence="3" key="1">
    <citation type="journal article" date="2014" name="Genome Announc.">
        <title>Draft genome sequence of Weissella oryzae SG25T, isolated from fermented rice grains.</title>
        <authorList>
            <person name="Tanizawa Y."/>
            <person name="Fujisawa T."/>
            <person name="Mochizuki T."/>
            <person name="Kaminuma E."/>
            <person name="Suzuki Y."/>
            <person name="Nakamura Y."/>
            <person name="Tohno M."/>
        </authorList>
    </citation>
    <scope>NUCLEOTIDE SEQUENCE [LARGE SCALE GENOMIC DNA]</scope>
    <source>
        <strain evidence="3">DSM 25784 / JCM 18191 / LMG 30913 / SG25</strain>
    </source>
</reference>
<dbReference type="RefSeq" id="WP_027699595.1">
    <property type="nucleotide sequence ID" value="NZ_DF820495.1"/>
</dbReference>
<evidence type="ECO:0000259" key="1">
    <source>
        <dbReference type="PROSITE" id="PS50995"/>
    </source>
</evidence>
<evidence type="ECO:0000313" key="2">
    <source>
        <dbReference type="EMBL" id="GAK31641.1"/>
    </source>
</evidence>
<dbReference type="Proteomes" id="UP000030643">
    <property type="component" value="Unassembled WGS sequence"/>
</dbReference>
<accession>A0A069D2I7</accession>
<dbReference type="EMBL" id="DF820495">
    <property type="protein sequence ID" value="GAK31641.1"/>
    <property type="molecule type" value="Genomic_DNA"/>
</dbReference>
<dbReference type="AlphaFoldDB" id="A0A069D2I7"/>
<dbReference type="PANTHER" id="PTHR33164">
    <property type="entry name" value="TRANSCRIPTIONAL REGULATOR, MARR FAMILY"/>
    <property type="match status" value="1"/>
</dbReference>
<dbReference type="InterPro" id="IPR036388">
    <property type="entry name" value="WH-like_DNA-bd_sf"/>
</dbReference>
<feature type="domain" description="HTH marR-type" evidence="1">
    <location>
        <begin position="1"/>
        <end position="136"/>
    </location>
</feature>
<dbReference type="STRING" id="1329250.WOSG25_120330"/>
<dbReference type="PROSITE" id="PS50995">
    <property type="entry name" value="HTH_MARR_2"/>
    <property type="match status" value="1"/>
</dbReference>
<dbReference type="GO" id="GO:0003700">
    <property type="term" value="F:DNA-binding transcription factor activity"/>
    <property type="evidence" value="ECO:0007669"/>
    <property type="project" value="InterPro"/>
</dbReference>
<dbReference type="SMART" id="SM00347">
    <property type="entry name" value="HTH_MARR"/>
    <property type="match status" value="1"/>
</dbReference>
<proteinExistence type="predicted"/>
<dbReference type="InterPro" id="IPR036390">
    <property type="entry name" value="WH_DNA-bd_sf"/>
</dbReference>
<dbReference type="PANTHER" id="PTHR33164:SF43">
    <property type="entry name" value="HTH-TYPE TRANSCRIPTIONAL REPRESSOR YETL"/>
    <property type="match status" value="1"/>
</dbReference>
<protein>
    <submittedName>
        <fullName evidence="2">Predicted transcriptional regulator</fullName>
    </submittedName>
</protein>
<dbReference type="Pfam" id="PF01047">
    <property type="entry name" value="MarR"/>
    <property type="match status" value="1"/>
</dbReference>
<dbReference type="InterPro" id="IPR000835">
    <property type="entry name" value="HTH_MarR-typ"/>
</dbReference>
<dbReference type="GO" id="GO:0006950">
    <property type="term" value="P:response to stress"/>
    <property type="evidence" value="ECO:0007669"/>
    <property type="project" value="TreeGrafter"/>
</dbReference>
<organism evidence="2 3">
    <name type="scientific">Weissella oryzae (strain DSM 25784 / JCM 18191 / LMG 30913 / SG25)</name>
    <dbReference type="NCBI Taxonomy" id="1329250"/>
    <lineage>
        <taxon>Bacteria</taxon>
        <taxon>Bacillati</taxon>
        <taxon>Bacillota</taxon>
        <taxon>Bacilli</taxon>
        <taxon>Lactobacillales</taxon>
        <taxon>Lactobacillaceae</taxon>
        <taxon>Weissella</taxon>
    </lineage>
</organism>
<sequence length="148" mass="16689">MEYQELAERFFACVKNKQTKGVMMRLSEYAHGEQMILTYLYKHANEAVVPSDLAAHARLSSARIATVLNGLEERNMIKREISKTDRRKILVTLTPLGQVEVKKAIEVALSRAAHIFEQMGPEKAAAFVEGLELFLKLGIEVEEGKEEV</sequence>